<dbReference type="EMBL" id="JABEBT010000183">
    <property type="protein sequence ID" value="KAF7626036.1"/>
    <property type="molecule type" value="Genomic_DNA"/>
</dbReference>
<gene>
    <name evidence="2" type="ORF">Mgra_00009777</name>
</gene>
<dbReference type="PROSITE" id="PS00108">
    <property type="entry name" value="PROTEIN_KINASE_ST"/>
    <property type="match status" value="1"/>
</dbReference>
<name>A0A8S9Z8I4_9BILA</name>
<dbReference type="AlphaFoldDB" id="A0A8S9Z8I4"/>
<protein>
    <recommendedName>
        <fullName evidence="1">Protein kinase domain-containing protein</fullName>
    </recommendedName>
</protein>
<dbReference type="GO" id="GO:0005524">
    <property type="term" value="F:ATP binding"/>
    <property type="evidence" value="ECO:0007669"/>
    <property type="project" value="InterPro"/>
</dbReference>
<dbReference type="InterPro" id="IPR011009">
    <property type="entry name" value="Kinase-like_dom_sf"/>
</dbReference>
<proteinExistence type="predicted"/>
<evidence type="ECO:0000313" key="3">
    <source>
        <dbReference type="Proteomes" id="UP000605970"/>
    </source>
</evidence>
<dbReference type="InterPro" id="IPR008271">
    <property type="entry name" value="Ser/Thr_kinase_AS"/>
</dbReference>
<reference evidence="2" key="1">
    <citation type="journal article" date="2020" name="Ecol. Evol.">
        <title>Genome structure and content of the rice root-knot nematode (Meloidogyne graminicola).</title>
        <authorList>
            <person name="Phan N.T."/>
            <person name="Danchin E.G.J."/>
            <person name="Klopp C."/>
            <person name="Perfus-Barbeoch L."/>
            <person name="Kozlowski D.K."/>
            <person name="Koutsovoulos G.D."/>
            <person name="Lopez-Roques C."/>
            <person name="Bouchez O."/>
            <person name="Zahm M."/>
            <person name="Besnard G."/>
            <person name="Bellafiore S."/>
        </authorList>
    </citation>
    <scope>NUCLEOTIDE SEQUENCE</scope>
    <source>
        <strain evidence="2">VN-18</strain>
    </source>
</reference>
<dbReference type="OrthoDB" id="6764942at2759"/>
<dbReference type="Gene3D" id="1.10.510.10">
    <property type="entry name" value="Transferase(Phosphotransferase) domain 1"/>
    <property type="match status" value="1"/>
</dbReference>
<dbReference type="PROSITE" id="PS50011">
    <property type="entry name" value="PROTEIN_KINASE_DOM"/>
    <property type="match status" value="1"/>
</dbReference>
<dbReference type="InterPro" id="IPR000719">
    <property type="entry name" value="Prot_kinase_dom"/>
</dbReference>
<dbReference type="Proteomes" id="UP000605970">
    <property type="component" value="Unassembled WGS sequence"/>
</dbReference>
<dbReference type="SMART" id="SM00220">
    <property type="entry name" value="S_TKc"/>
    <property type="match status" value="1"/>
</dbReference>
<evidence type="ECO:0000313" key="2">
    <source>
        <dbReference type="EMBL" id="KAF7626036.1"/>
    </source>
</evidence>
<feature type="domain" description="Protein kinase" evidence="1">
    <location>
        <begin position="1"/>
        <end position="213"/>
    </location>
</feature>
<dbReference type="GO" id="GO:0004672">
    <property type="term" value="F:protein kinase activity"/>
    <property type="evidence" value="ECO:0007669"/>
    <property type="project" value="InterPro"/>
</dbReference>
<sequence>MMEKEFAVKIVSQRFAHQALREQLKGGELLDRLRNMEKFTEIQAAEIMAQLISSLKHMHSKDIVHRDLKPENILFASNESGNYSLCLVDFGFARILPSLNRGTSGSFSKNLITPLCGTLHYAAPEVLKIEDELPQYNQVLFYLLFSQEKFLFIKSQTESAADIIARIKKAEFSFEGQVWSMISESAKDLITGLLTVDPTRRLSLEQVAKHSWLDSAKTPGSSIYIATELPTPTVLPKSADETFNATISAFICASREEEEGLKDKELVEMIIMKEKKKK</sequence>
<comment type="caution">
    <text evidence="2">The sequence shown here is derived from an EMBL/GenBank/DDBJ whole genome shotgun (WGS) entry which is preliminary data.</text>
</comment>
<evidence type="ECO:0000259" key="1">
    <source>
        <dbReference type="PROSITE" id="PS50011"/>
    </source>
</evidence>
<dbReference type="SUPFAM" id="SSF56112">
    <property type="entry name" value="Protein kinase-like (PK-like)"/>
    <property type="match status" value="1"/>
</dbReference>
<keyword evidence="3" id="KW-1185">Reference proteome</keyword>
<dbReference type="Pfam" id="PF00069">
    <property type="entry name" value="Pkinase"/>
    <property type="match status" value="1"/>
</dbReference>
<organism evidence="2 3">
    <name type="scientific">Meloidogyne graminicola</name>
    <dbReference type="NCBI Taxonomy" id="189291"/>
    <lineage>
        <taxon>Eukaryota</taxon>
        <taxon>Metazoa</taxon>
        <taxon>Ecdysozoa</taxon>
        <taxon>Nematoda</taxon>
        <taxon>Chromadorea</taxon>
        <taxon>Rhabditida</taxon>
        <taxon>Tylenchina</taxon>
        <taxon>Tylenchomorpha</taxon>
        <taxon>Tylenchoidea</taxon>
        <taxon>Meloidogynidae</taxon>
        <taxon>Meloidogyninae</taxon>
        <taxon>Meloidogyne</taxon>
    </lineage>
</organism>
<dbReference type="PANTHER" id="PTHR24347">
    <property type="entry name" value="SERINE/THREONINE-PROTEIN KINASE"/>
    <property type="match status" value="1"/>
</dbReference>
<accession>A0A8S9Z8I4</accession>